<reference evidence="1" key="1">
    <citation type="submission" date="2023-01" db="EMBL/GenBank/DDBJ databases">
        <title>Genome assembly of the deep-sea coral Lophelia pertusa.</title>
        <authorList>
            <person name="Herrera S."/>
            <person name="Cordes E."/>
        </authorList>
    </citation>
    <scope>NUCLEOTIDE SEQUENCE</scope>
    <source>
        <strain evidence="1">USNM1676648</strain>
        <tissue evidence="1">Polyp</tissue>
    </source>
</reference>
<name>A0A9W9Z9N5_9CNID</name>
<gene>
    <name evidence="1" type="ORF">OS493_028172</name>
</gene>
<feature type="non-terminal residue" evidence="1">
    <location>
        <position position="150"/>
    </location>
</feature>
<dbReference type="EMBL" id="MU826376">
    <property type="protein sequence ID" value="KAJ7377612.1"/>
    <property type="molecule type" value="Genomic_DNA"/>
</dbReference>
<evidence type="ECO:0000313" key="2">
    <source>
        <dbReference type="Proteomes" id="UP001163046"/>
    </source>
</evidence>
<organism evidence="1 2">
    <name type="scientific">Desmophyllum pertusum</name>
    <dbReference type="NCBI Taxonomy" id="174260"/>
    <lineage>
        <taxon>Eukaryota</taxon>
        <taxon>Metazoa</taxon>
        <taxon>Cnidaria</taxon>
        <taxon>Anthozoa</taxon>
        <taxon>Hexacorallia</taxon>
        <taxon>Scleractinia</taxon>
        <taxon>Caryophylliina</taxon>
        <taxon>Caryophylliidae</taxon>
        <taxon>Desmophyllum</taxon>
    </lineage>
</organism>
<accession>A0A9W9Z9N5</accession>
<keyword evidence="2" id="KW-1185">Reference proteome</keyword>
<sequence length="150" mass="16865">KPSEEVEIGDDGEYEDYSVTDDIVLLKGDLTLGPPVGFCTRQALVWKWTSLCEIDHQQRGNGTKGCYPHNIQSAQSWLCFYKFLRMPSHASASATVRCLMCPIQLQFQMFHQQLVMTMIYPEFGAAQSMPTTEQKVARLAAVFPVIPCLS</sequence>
<dbReference type="Proteomes" id="UP001163046">
    <property type="component" value="Unassembled WGS sequence"/>
</dbReference>
<protein>
    <submittedName>
        <fullName evidence="1">Uncharacterized protein</fullName>
    </submittedName>
</protein>
<evidence type="ECO:0000313" key="1">
    <source>
        <dbReference type="EMBL" id="KAJ7377612.1"/>
    </source>
</evidence>
<proteinExistence type="predicted"/>
<dbReference type="AlphaFoldDB" id="A0A9W9Z9N5"/>
<comment type="caution">
    <text evidence="1">The sequence shown here is derived from an EMBL/GenBank/DDBJ whole genome shotgun (WGS) entry which is preliminary data.</text>
</comment>